<evidence type="ECO:0000256" key="2">
    <source>
        <dbReference type="SAM" id="SignalP"/>
    </source>
</evidence>
<feature type="chain" id="PRO_5042054084" evidence="2">
    <location>
        <begin position="24"/>
        <end position="96"/>
    </location>
</feature>
<evidence type="ECO:0000313" key="3">
    <source>
        <dbReference type="EMBL" id="KAK2770581.1"/>
    </source>
</evidence>
<proteinExistence type="predicted"/>
<accession>A0AAD9YLI7</accession>
<protein>
    <submittedName>
        <fullName evidence="3">Uncharacterized protein</fullName>
    </submittedName>
</protein>
<feature type="region of interest" description="Disordered" evidence="1">
    <location>
        <begin position="72"/>
        <end position="96"/>
    </location>
</feature>
<reference evidence="3" key="1">
    <citation type="submission" date="2023-02" db="EMBL/GenBank/DDBJ databases">
        <title>Colletotrichum kahawae CIFC_Que2 genome sequencing and assembly.</title>
        <authorList>
            <person name="Baroncelli R."/>
        </authorList>
    </citation>
    <scope>NUCLEOTIDE SEQUENCE</scope>
    <source>
        <strain evidence="3">CIFC_Que2</strain>
    </source>
</reference>
<keyword evidence="4" id="KW-1185">Reference proteome</keyword>
<dbReference type="Proteomes" id="UP001281614">
    <property type="component" value="Unassembled WGS sequence"/>
</dbReference>
<organism evidence="3 4">
    <name type="scientific">Colletotrichum kahawae</name>
    <name type="common">Coffee berry disease fungus</name>
    <dbReference type="NCBI Taxonomy" id="34407"/>
    <lineage>
        <taxon>Eukaryota</taxon>
        <taxon>Fungi</taxon>
        <taxon>Dikarya</taxon>
        <taxon>Ascomycota</taxon>
        <taxon>Pezizomycotina</taxon>
        <taxon>Sordariomycetes</taxon>
        <taxon>Hypocreomycetidae</taxon>
        <taxon>Glomerellales</taxon>
        <taxon>Glomerellaceae</taxon>
        <taxon>Colletotrichum</taxon>
        <taxon>Colletotrichum gloeosporioides species complex</taxon>
    </lineage>
</organism>
<comment type="caution">
    <text evidence="3">The sequence shown here is derived from an EMBL/GenBank/DDBJ whole genome shotgun (WGS) entry which is preliminary data.</text>
</comment>
<sequence>MHVPSLQHAATVALACYVSIGLAVPNVQSVTDTKGLNERNEAVDGAHLDNIAMRRSLERTYKPVQINDHRRDHQLDHQRGQAHAHVHDRARLCSQS</sequence>
<gene>
    <name evidence="3" type="ORF">CKAH01_14634</name>
</gene>
<dbReference type="AlphaFoldDB" id="A0AAD9YLI7"/>
<dbReference type="EMBL" id="VYYT01000092">
    <property type="protein sequence ID" value="KAK2770581.1"/>
    <property type="molecule type" value="Genomic_DNA"/>
</dbReference>
<feature type="signal peptide" evidence="2">
    <location>
        <begin position="1"/>
        <end position="23"/>
    </location>
</feature>
<evidence type="ECO:0000256" key="1">
    <source>
        <dbReference type="SAM" id="MobiDB-lite"/>
    </source>
</evidence>
<keyword evidence="2" id="KW-0732">Signal</keyword>
<name>A0AAD9YLI7_COLKA</name>
<evidence type="ECO:0000313" key="4">
    <source>
        <dbReference type="Proteomes" id="UP001281614"/>
    </source>
</evidence>